<feature type="non-terminal residue" evidence="2">
    <location>
        <position position="191"/>
    </location>
</feature>
<gene>
    <name evidence="2" type="ORF">QTO34_000548</name>
</gene>
<name>A0AA40IBS9_CNENI</name>
<dbReference type="EMBL" id="JAULJE010000001">
    <property type="protein sequence ID" value="KAK1346688.1"/>
    <property type="molecule type" value="Genomic_DNA"/>
</dbReference>
<dbReference type="AlphaFoldDB" id="A0AA40IBS9"/>
<dbReference type="Proteomes" id="UP001177744">
    <property type="component" value="Unassembled WGS sequence"/>
</dbReference>
<feature type="compositionally biased region" description="Polar residues" evidence="1">
    <location>
        <begin position="141"/>
        <end position="155"/>
    </location>
</feature>
<organism evidence="2 3">
    <name type="scientific">Cnephaeus nilssonii</name>
    <name type="common">Northern bat</name>
    <name type="synonym">Eptesicus nilssonii</name>
    <dbReference type="NCBI Taxonomy" id="3371016"/>
    <lineage>
        <taxon>Eukaryota</taxon>
        <taxon>Metazoa</taxon>
        <taxon>Chordata</taxon>
        <taxon>Craniata</taxon>
        <taxon>Vertebrata</taxon>
        <taxon>Euteleostomi</taxon>
        <taxon>Mammalia</taxon>
        <taxon>Eutheria</taxon>
        <taxon>Laurasiatheria</taxon>
        <taxon>Chiroptera</taxon>
        <taxon>Yangochiroptera</taxon>
        <taxon>Vespertilionidae</taxon>
        <taxon>Cnephaeus</taxon>
    </lineage>
</organism>
<evidence type="ECO:0000256" key="1">
    <source>
        <dbReference type="SAM" id="MobiDB-lite"/>
    </source>
</evidence>
<proteinExistence type="predicted"/>
<feature type="region of interest" description="Disordered" evidence="1">
    <location>
        <begin position="141"/>
        <end position="172"/>
    </location>
</feature>
<evidence type="ECO:0000313" key="3">
    <source>
        <dbReference type="Proteomes" id="UP001177744"/>
    </source>
</evidence>
<accession>A0AA40IBS9</accession>
<protein>
    <submittedName>
        <fullName evidence="2">Uncharacterized protein</fullName>
    </submittedName>
</protein>
<comment type="caution">
    <text evidence="2">The sequence shown here is derived from an EMBL/GenBank/DDBJ whole genome shotgun (WGS) entry which is preliminary data.</text>
</comment>
<keyword evidence="3" id="KW-1185">Reference proteome</keyword>
<sequence length="191" mass="20878">MSTRPTSWGRWRNRAQYLRLAATREMEKPPTLRSWAPVPAAGCGLGDREAAHPAVLGTSTCGWLWPGRQRSHPPCGPGHQHLQLAAAREMEKPPTLRSWAPKCPTGHTPIKPCRAGDAASYPGAVAGVRPKFPRPWPAPGSLTQTRHATRPQTHCATGPINAPPEKKGEGQRVRNINERETSISCLLHTSY</sequence>
<reference evidence="2" key="1">
    <citation type="submission" date="2023-06" db="EMBL/GenBank/DDBJ databases">
        <title>Reference genome for the Northern bat (Eptesicus nilssonii), a most northern bat species.</title>
        <authorList>
            <person name="Laine V.N."/>
            <person name="Pulliainen A.T."/>
            <person name="Lilley T.M."/>
        </authorList>
    </citation>
    <scope>NUCLEOTIDE SEQUENCE</scope>
    <source>
        <strain evidence="2">BLF_Eptnil</strain>
        <tissue evidence="2">Kidney</tissue>
    </source>
</reference>
<evidence type="ECO:0000313" key="2">
    <source>
        <dbReference type="EMBL" id="KAK1346688.1"/>
    </source>
</evidence>